<feature type="compositionally biased region" description="Polar residues" evidence="1">
    <location>
        <begin position="107"/>
        <end position="117"/>
    </location>
</feature>
<feature type="region of interest" description="Disordered" evidence="1">
    <location>
        <begin position="1"/>
        <end position="20"/>
    </location>
</feature>
<protein>
    <submittedName>
        <fullName evidence="2">Uncharacterized protein</fullName>
    </submittedName>
</protein>
<dbReference type="EMBL" id="JBFXLT010000036">
    <property type="protein sequence ID" value="KAL2813984.1"/>
    <property type="molecule type" value="Genomic_DNA"/>
</dbReference>
<keyword evidence="3" id="KW-1185">Reference proteome</keyword>
<accession>A0ABR4HER9</accession>
<proteinExistence type="predicted"/>
<name>A0ABR4HER9_9EURO</name>
<sequence length="124" mass="13113">MRPSSRLADSPATGEEGSSLAHCPNRVMLYECPKATLPSAKAVLDTSGKVQNAVAAARDADVAIVTVGHDFTGKGESSAPSFDEHPAVLDRLPRNQARDGMLEERVQSSGHATTQNMGGIRLRD</sequence>
<evidence type="ECO:0000256" key="1">
    <source>
        <dbReference type="SAM" id="MobiDB-lite"/>
    </source>
</evidence>
<gene>
    <name evidence="2" type="ORF">BJX63DRAFT_206875</name>
</gene>
<comment type="caution">
    <text evidence="2">The sequence shown here is derived from an EMBL/GenBank/DDBJ whole genome shotgun (WGS) entry which is preliminary data.</text>
</comment>
<dbReference type="Proteomes" id="UP001610334">
    <property type="component" value="Unassembled WGS sequence"/>
</dbReference>
<organism evidence="2 3">
    <name type="scientific">Aspergillus granulosus</name>
    <dbReference type="NCBI Taxonomy" id="176169"/>
    <lineage>
        <taxon>Eukaryota</taxon>
        <taxon>Fungi</taxon>
        <taxon>Dikarya</taxon>
        <taxon>Ascomycota</taxon>
        <taxon>Pezizomycotina</taxon>
        <taxon>Eurotiomycetes</taxon>
        <taxon>Eurotiomycetidae</taxon>
        <taxon>Eurotiales</taxon>
        <taxon>Aspergillaceae</taxon>
        <taxon>Aspergillus</taxon>
        <taxon>Aspergillus subgen. Nidulantes</taxon>
    </lineage>
</organism>
<evidence type="ECO:0000313" key="2">
    <source>
        <dbReference type="EMBL" id="KAL2813984.1"/>
    </source>
</evidence>
<feature type="region of interest" description="Disordered" evidence="1">
    <location>
        <begin position="104"/>
        <end position="124"/>
    </location>
</feature>
<reference evidence="2 3" key="1">
    <citation type="submission" date="2024-07" db="EMBL/GenBank/DDBJ databases">
        <title>Section-level genome sequencing and comparative genomics of Aspergillus sections Usti and Cavernicolus.</title>
        <authorList>
            <consortium name="Lawrence Berkeley National Laboratory"/>
            <person name="Nybo J.L."/>
            <person name="Vesth T.C."/>
            <person name="Theobald S."/>
            <person name="Frisvad J.C."/>
            <person name="Larsen T.O."/>
            <person name="Kjaerboelling I."/>
            <person name="Rothschild-Mancinelli K."/>
            <person name="Lyhne E.K."/>
            <person name="Kogle M.E."/>
            <person name="Barry K."/>
            <person name="Clum A."/>
            <person name="Na H."/>
            <person name="Ledsgaard L."/>
            <person name="Lin J."/>
            <person name="Lipzen A."/>
            <person name="Kuo A."/>
            <person name="Riley R."/>
            <person name="Mondo S."/>
            <person name="Labutti K."/>
            <person name="Haridas S."/>
            <person name="Pangalinan J."/>
            <person name="Salamov A.A."/>
            <person name="Simmons B.A."/>
            <person name="Magnuson J.K."/>
            <person name="Chen J."/>
            <person name="Drula E."/>
            <person name="Henrissat B."/>
            <person name="Wiebenga A."/>
            <person name="Lubbers R.J."/>
            <person name="Gomes A.C."/>
            <person name="Makela M.R."/>
            <person name="Stajich J."/>
            <person name="Grigoriev I.V."/>
            <person name="Mortensen U.H."/>
            <person name="De Vries R.P."/>
            <person name="Baker S.E."/>
            <person name="Andersen M.R."/>
        </authorList>
    </citation>
    <scope>NUCLEOTIDE SEQUENCE [LARGE SCALE GENOMIC DNA]</scope>
    <source>
        <strain evidence="2 3">CBS 588.65</strain>
    </source>
</reference>
<evidence type="ECO:0000313" key="3">
    <source>
        <dbReference type="Proteomes" id="UP001610334"/>
    </source>
</evidence>